<reference evidence="8 9" key="1">
    <citation type="journal article" date="2014" name="PLoS ONE">
        <title>Identification and Characterization of a New Erythromycin Biosynthetic Gene Cluster in Actinopolyspora erythraea YIM90600, a Novel Erythronolide-Producing Halophilic Actinomycete Isolated from Salt Field.</title>
        <authorList>
            <person name="Chen D."/>
            <person name="Feng J."/>
            <person name="Huang L."/>
            <person name="Zhang Q."/>
            <person name="Wu J."/>
            <person name="Zhu X."/>
            <person name="Duan Y."/>
            <person name="Xu Z."/>
        </authorList>
    </citation>
    <scope>NUCLEOTIDE SEQUENCE [LARGE SCALE GENOMIC DNA]</scope>
    <source>
        <strain evidence="8 9">YIM90600</strain>
    </source>
</reference>
<keyword evidence="1" id="KW-1003">Cell membrane</keyword>
<dbReference type="AlphaFoldDB" id="A0A099D884"/>
<evidence type="ECO:0000256" key="2">
    <source>
        <dbReference type="ARBA" id="ARBA00022692"/>
    </source>
</evidence>
<proteinExistence type="predicted"/>
<name>A0A099D884_9ACTN</name>
<dbReference type="EMBL" id="CP022752">
    <property type="protein sequence ID" value="ASU78583.1"/>
    <property type="molecule type" value="Genomic_DNA"/>
</dbReference>
<dbReference type="InterPro" id="IPR002035">
    <property type="entry name" value="VWF_A"/>
</dbReference>
<dbReference type="eggNOG" id="COG2304">
    <property type="taxonomic scope" value="Bacteria"/>
</dbReference>
<feature type="transmembrane region" description="Helical" evidence="5">
    <location>
        <begin position="12"/>
        <end position="29"/>
    </location>
</feature>
<evidence type="ECO:0000313" key="9">
    <source>
        <dbReference type="Proteomes" id="UP000029737"/>
    </source>
</evidence>
<evidence type="ECO:0000256" key="5">
    <source>
        <dbReference type="SAM" id="Phobius"/>
    </source>
</evidence>
<keyword evidence="4 5" id="KW-0472">Membrane</keyword>
<dbReference type="Pfam" id="PF13519">
    <property type="entry name" value="VWA_2"/>
    <property type="match status" value="1"/>
</dbReference>
<sequence length="327" mass="34927">MPSLSGFTSPAWFLLLILVGVLIAGYLWAQRRRRRSTMRFSNLALLDRVAPSRQGWPKHVPMALLGVALVLLTVGLAGPTSEQRVPRNRATVLLTMDVSLSMKAQDVSPSRLRAAKQAAKEFADKLTPGINLGLVSFAGTATVMVMPTTDRPSVKQAIDSLQLSEATATGEGIKASLSAIDSFGRMIGGGQGPPPARIVLMADGGQTIPRELDAPRGAYTQAKAAKQAGIPISTISFGTEHGSIRIQGQRQPVEVDDQAMRRISELSGGEFYKAASAEQLRQVYDTLQEQIGYEVKRTDASKPWFVLGTLAAIVAAGAALLVGQRLP</sequence>
<evidence type="ECO:0000256" key="1">
    <source>
        <dbReference type="ARBA" id="ARBA00022475"/>
    </source>
</evidence>
<protein>
    <recommendedName>
        <fullName evidence="6">VWFA domain-containing protein</fullName>
    </recommendedName>
</protein>
<feature type="transmembrane region" description="Helical" evidence="5">
    <location>
        <begin position="304"/>
        <end position="323"/>
    </location>
</feature>
<dbReference type="PROSITE" id="PS50234">
    <property type="entry name" value="VWFA"/>
    <property type="match status" value="1"/>
</dbReference>
<dbReference type="SUPFAM" id="SSF53300">
    <property type="entry name" value="vWA-like"/>
    <property type="match status" value="1"/>
</dbReference>
<dbReference type="OrthoDB" id="8882959at2"/>
<dbReference type="InterPro" id="IPR024163">
    <property type="entry name" value="Aerotolerance_reg_N"/>
</dbReference>
<dbReference type="RefSeq" id="WP_043572892.1">
    <property type="nucleotide sequence ID" value="NZ_CP022752.1"/>
</dbReference>
<dbReference type="EMBL" id="JPMV01000017">
    <property type="protein sequence ID" value="KGI81585.1"/>
    <property type="molecule type" value="Genomic_DNA"/>
</dbReference>
<dbReference type="HOGENOM" id="CLU_024570_2_0_11"/>
<evidence type="ECO:0000313" key="10">
    <source>
        <dbReference type="Proteomes" id="UP000215043"/>
    </source>
</evidence>
<evidence type="ECO:0000313" key="8">
    <source>
        <dbReference type="EMBL" id="KGI81585.1"/>
    </source>
</evidence>
<keyword evidence="3 5" id="KW-1133">Transmembrane helix</keyword>
<dbReference type="Gene3D" id="3.40.50.410">
    <property type="entry name" value="von Willebrand factor, type A domain"/>
    <property type="match status" value="1"/>
</dbReference>
<dbReference type="Pfam" id="PF07584">
    <property type="entry name" value="BatA"/>
    <property type="match status" value="1"/>
</dbReference>
<evidence type="ECO:0000256" key="4">
    <source>
        <dbReference type="ARBA" id="ARBA00023136"/>
    </source>
</evidence>
<evidence type="ECO:0000259" key="6">
    <source>
        <dbReference type="PROSITE" id="PS50234"/>
    </source>
</evidence>
<keyword evidence="9" id="KW-1185">Reference proteome</keyword>
<dbReference type="InterPro" id="IPR050768">
    <property type="entry name" value="UPF0353/GerABKA_families"/>
</dbReference>
<dbReference type="Proteomes" id="UP000029737">
    <property type="component" value="Unassembled WGS sequence"/>
</dbReference>
<evidence type="ECO:0000256" key="3">
    <source>
        <dbReference type="ARBA" id="ARBA00022989"/>
    </source>
</evidence>
<dbReference type="KEGG" id="aey:CDG81_10155"/>
<evidence type="ECO:0000313" key="7">
    <source>
        <dbReference type="EMBL" id="ASU78583.1"/>
    </source>
</evidence>
<dbReference type="SMART" id="SM00327">
    <property type="entry name" value="VWA"/>
    <property type="match status" value="1"/>
</dbReference>
<organism evidence="7 10">
    <name type="scientific">Actinopolyspora erythraea</name>
    <dbReference type="NCBI Taxonomy" id="414996"/>
    <lineage>
        <taxon>Bacteria</taxon>
        <taxon>Bacillati</taxon>
        <taxon>Actinomycetota</taxon>
        <taxon>Actinomycetes</taxon>
        <taxon>Actinopolysporales</taxon>
        <taxon>Actinopolysporaceae</taxon>
        <taxon>Actinopolyspora</taxon>
    </lineage>
</organism>
<dbReference type="Proteomes" id="UP000215043">
    <property type="component" value="Chromosome"/>
</dbReference>
<gene>
    <name evidence="7" type="ORF">CDG81_10155</name>
    <name evidence="8" type="ORF">IL38_10155</name>
</gene>
<reference evidence="7 10" key="2">
    <citation type="submission" date="2017-08" db="EMBL/GenBank/DDBJ databases">
        <title>The complete genome sequence of moderately halophilic actinomycete Actinopolyspora erythraea YIM 90600, the producer of novel erythromycin, novel actinopolysporins A-C and tubercidin.</title>
        <authorList>
            <person name="Yin M."/>
            <person name="Tang S."/>
        </authorList>
    </citation>
    <scope>NUCLEOTIDE SEQUENCE [LARGE SCALE GENOMIC DNA]</scope>
    <source>
        <strain evidence="7 10">YIM 90600</strain>
    </source>
</reference>
<feature type="domain" description="VWFA" evidence="6">
    <location>
        <begin position="91"/>
        <end position="287"/>
    </location>
</feature>
<dbReference type="NCBIfam" id="NF010238">
    <property type="entry name" value="PRK13685.1"/>
    <property type="match status" value="1"/>
</dbReference>
<accession>A0A099D884</accession>
<dbReference type="InterPro" id="IPR036465">
    <property type="entry name" value="vWFA_dom_sf"/>
</dbReference>
<dbReference type="PANTHER" id="PTHR22550:SF5">
    <property type="entry name" value="LEUCINE ZIPPER PROTEIN 4"/>
    <property type="match status" value="1"/>
</dbReference>
<keyword evidence="2 5" id="KW-0812">Transmembrane</keyword>
<dbReference type="PANTHER" id="PTHR22550">
    <property type="entry name" value="SPORE GERMINATION PROTEIN"/>
    <property type="match status" value="1"/>
</dbReference>